<dbReference type="GO" id="GO:0004386">
    <property type="term" value="F:helicase activity"/>
    <property type="evidence" value="ECO:0007669"/>
    <property type="project" value="UniProtKB-KW"/>
</dbReference>
<dbReference type="OrthoDB" id="366844at2"/>
<dbReference type="GO" id="GO:0016818">
    <property type="term" value="F:hydrolase activity, acting on acid anhydrides, in phosphorus-containing anhydrides"/>
    <property type="evidence" value="ECO:0007669"/>
    <property type="project" value="InterPro"/>
</dbReference>
<reference evidence="2 3" key="1">
    <citation type="submission" date="2017-10" db="EMBL/GenBank/DDBJ databases">
        <title>The draft genome sequence of Lewinella nigricans NBRC 102662.</title>
        <authorList>
            <person name="Wang K."/>
        </authorList>
    </citation>
    <scope>NUCLEOTIDE SEQUENCE [LARGE SCALE GENOMIC DNA]</scope>
    <source>
        <strain evidence="2 3">NBRC 102662</strain>
    </source>
</reference>
<dbReference type="AlphaFoldDB" id="A0A2D0MXD9"/>
<dbReference type="InterPro" id="IPR006555">
    <property type="entry name" value="ATP-dep_Helicase_C"/>
</dbReference>
<dbReference type="Gene3D" id="3.40.50.300">
    <property type="entry name" value="P-loop containing nucleotide triphosphate hydrolases"/>
    <property type="match status" value="2"/>
</dbReference>
<organism evidence="2 3">
    <name type="scientific">Flavilitoribacter nigricans (strain ATCC 23147 / DSM 23189 / NBRC 102662 / NCIMB 1420 / SS-2)</name>
    <name type="common">Lewinella nigricans</name>
    <dbReference type="NCBI Taxonomy" id="1122177"/>
    <lineage>
        <taxon>Bacteria</taxon>
        <taxon>Pseudomonadati</taxon>
        <taxon>Bacteroidota</taxon>
        <taxon>Saprospiria</taxon>
        <taxon>Saprospirales</taxon>
        <taxon>Lewinellaceae</taxon>
        <taxon>Flavilitoribacter</taxon>
    </lineage>
</organism>
<sequence length="839" mass="95999">MINFNKRLGNTEGTKRIDPIEIYKFLDRDADKGPLRPSQEKILTEWHAERREDNDIIIKLHTGQGKTLIGLLILQSYLNSGSGPVMYICPDKYLVEQTCQQASEFGFDYVTVTPDGSIPEEFYDSTSILIIHVQKVFHGFSKFGIGNKGINIGAIVLDDSHACINSIESSFSLKISREGELYEKIISLFEDYLKQQGYVTFSEIRNGESSDVLAVPYWAWFEKYEELAEICVEDASELNPYAWQLIKDDLRDCNCIISSYRIEITPTIIPIYKYRFFDKAKHRILMSATTNDDSSFIKSLAISKETVLNPFINKDSKWSGEKMILLPYYIDHELNREAIVNWLSPPREKNNIGFVALTPSNKDADFWVECGAVKATSENMVSLIEGLKNGSGRSNTVVFANRYDGIDLPDKSCRVLILDKRPYAQTLFDAYQEEVRSESEIINMKIAQKIEQGLGRGVRGEKDYCIIILTGANLLASIKNRSLKRFFSPQTRKQVDIGIELAKFAVQDAGEENDGRKIVVGAMKQCLIRDEGWKSFYIEQMDSIEDGEKDQSILETLELEAKAENYYLQGEFTKAKDEYQSIKDKHSHDDAEAGWYMQQMARVIYPTNKNESNLLQTKAHQKNRYLFRPISGLEIKKLTIKQNRSAEIRNWLLEFDDFPSLKIGLDSILSGLVFGPNYKKFEKSLNDLGRILGFNTERPELEWKEGPDNLWCIGPNSFLVIECKSGVSVERNEIVKSEAEQLLHSTRWFEKNYPNSECLPVLVIPSKSTARGVVLPKDSRILRRGKLRELKRVVTSFFSTFKDVDFSSITLEEISTELHNHSLTEEGIKGIFEAPYYRK</sequence>
<dbReference type="Proteomes" id="UP000223913">
    <property type="component" value="Unassembled WGS sequence"/>
</dbReference>
<keyword evidence="2" id="KW-0378">Hydrolase</keyword>
<gene>
    <name evidence="2" type="ORF">CRP01_39800</name>
</gene>
<keyword evidence="2" id="KW-0347">Helicase</keyword>
<protein>
    <submittedName>
        <fullName evidence="2">DEAD/DEAH box helicase</fullName>
    </submittedName>
</protein>
<comment type="caution">
    <text evidence="2">The sequence shown here is derived from an EMBL/GenBank/DDBJ whole genome shotgun (WGS) entry which is preliminary data.</text>
</comment>
<feature type="domain" description="Helicase ATP-binding" evidence="1">
    <location>
        <begin position="47"/>
        <end position="308"/>
    </location>
</feature>
<dbReference type="GO" id="GO:0006139">
    <property type="term" value="P:nucleobase-containing compound metabolic process"/>
    <property type="evidence" value="ECO:0007669"/>
    <property type="project" value="InterPro"/>
</dbReference>
<dbReference type="SMART" id="SM00487">
    <property type="entry name" value="DEXDc"/>
    <property type="match status" value="1"/>
</dbReference>
<evidence type="ECO:0000313" key="3">
    <source>
        <dbReference type="Proteomes" id="UP000223913"/>
    </source>
</evidence>
<proteinExistence type="predicted"/>
<keyword evidence="2" id="KW-0067">ATP-binding</keyword>
<dbReference type="InterPro" id="IPR014001">
    <property type="entry name" value="Helicase_ATP-bd"/>
</dbReference>
<name>A0A2D0MXD9_FLAN2</name>
<dbReference type="GO" id="GO:0003677">
    <property type="term" value="F:DNA binding"/>
    <property type="evidence" value="ECO:0007669"/>
    <property type="project" value="InterPro"/>
</dbReference>
<dbReference type="EMBL" id="PDUD01000069">
    <property type="protein sequence ID" value="PHN00942.1"/>
    <property type="molecule type" value="Genomic_DNA"/>
</dbReference>
<dbReference type="SMART" id="SM00491">
    <property type="entry name" value="HELICc2"/>
    <property type="match status" value="1"/>
</dbReference>
<dbReference type="PROSITE" id="PS51192">
    <property type="entry name" value="HELICASE_ATP_BIND_1"/>
    <property type="match status" value="1"/>
</dbReference>
<dbReference type="GO" id="GO:0005524">
    <property type="term" value="F:ATP binding"/>
    <property type="evidence" value="ECO:0007669"/>
    <property type="project" value="InterPro"/>
</dbReference>
<dbReference type="SUPFAM" id="SSF52540">
    <property type="entry name" value="P-loop containing nucleoside triphosphate hydrolases"/>
    <property type="match status" value="1"/>
</dbReference>
<dbReference type="Pfam" id="PF04851">
    <property type="entry name" value="ResIII"/>
    <property type="match status" value="1"/>
</dbReference>
<evidence type="ECO:0000259" key="1">
    <source>
        <dbReference type="PROSITE" id="PS51192"/>
    </source>
</evidence>
<accession>A0A2D0MXD9</accession>
<keyword evidence="2" id="KW-0547">Nucleotide-binding</keyword>
<dbReference type="RefSeq" id="WP_099155682.1">
    <property type="nucleotide sequence ID" value="NZ_PDUD01000069.1"/>
</dbReference>
<dbReference type="Pfam" id="PF13307">
    <property type="entry name" value="Helicase_C_2"/>
    <property type="match status" value="1"/>
</dbReference>
<dbReference type="InterPro" id="IPR006935">
    <property type="entry name" value="Helicase/UvrB_N"/>
</dbReference>
<evidence type="ECO:0000313" key="2">
    <source>
        <dbReference type="EMBL" id="PHN00942.1"/>
    </source>
</evidence>
<dbReference type="InterPro" id="IPR027417">
    <property type="entry name" value="P-loop_NTPase"/>
</dbReference>
<keyword evidence="3" id="KW-1185">Reference proteome</keyword>